<name>A0A175RAF8_9HYPH</name>
<dbReference type="EMBL" id="LDPZ01000014">
    <property type="protein sequence ID" value="KTQ96562.1"/>
    <property type="molecule type" value="Genomic_DNA"/>
</dbReference>
<comment type="caution">
    <text evidence="1">The sequence shown here is derived from an EMBL/GenBank/DDBJ whole genome shotgun (WGS) entry which is preliminary data.</text>
</comment>
<dbReference type="Proteomes" id="UP000078272">
    <property type="component" value="Unassembled WGS sequence"/>
</dbReference>
<evidence type="ECO:0000313" key="2">
    <source>
        <dbReference type="Proteomes" id="UP000078272"/>
    </source>
</evidence>
<accession>A0A175RAF8</accession>
<dbReference type="PATRIC" id="fig|401562.3.peg.720"/>
<feature type="non-terminal residue" evidence="1">
    <location>
        <position position="63"/>
    </location>
</feature>
<reference evidence="1 2" key="1">
    <citation type="journal article" date="2016" name="Front. Microbiol.">
        <title>Genomic Resource of Rice Seed Associated Bacteria.</title>
        <authorList>
            <person name="Midha S."/>
            <person name="Bansal K."/>
            <person name="Sharma S."/>
            <person name="Kumar N."/>
            <person name="Patil P.P."/>
            <person name="Chaudhry V."/>
            <person name="Patil P.B."/>
        </authorList>
    </citation>
    <scope>NUCLEOTIDE SEQUENCE [LARGE SCALE GENOMIC DNA]</scope>
    <source>
        <strain evidence="1 2">NS226</strain>
    </source>
</reference>
<organism evidence="1 2">
    <name type="scientific">Aureimonas ureilytica</name>
    <dbReference type="NCBI Taxonomy" id="401562"/>
    <lineage>
        <taxon>Bacteria</taxon>
        <taxon>Pseudomonadati</taxon>
        <taxon>Pseudomonadota</taxon>
        <taxon>Alphaproteobacteria</taxon>
        <taxon>Hyphomicrobiales</taxon>
        <taxon>Aurantimonadaceae</taxon>
        <taxon>Aureimonas</taxon>
    </lineage>
</organism>
<dbReference type="RefSeq" id="WP_058634387.1">
    <property type="nucleotide sequence ID" value="NZ_LDPZ01000014.1"/>
</dbReference>
<dbReference type="AlphaFoldDB" id="A0A175RAF8"/>
<sequence>MAIEIVAWGLAAGCPQKTRVFIFQTGREFGAHIRADLVQMVFLQRHEAEAARKGERGRFGLVS</sequence>
<protein>
    <submittedName>
        <fullName evidence="1">Uncharacterized protein</fullName>
    </submittedName>
</protein>
<gene>
    <name evidence="1" type="ORF">NS226_07085</name>
</gene>
<proteinExistence type="predicted"/>
<evidence type="ECO:0000313" key="1">
    <source>
        <dbReference type="EMBL" id="KTQ96562.1"/>
    </source>
</evidence>